<evidence type="ECO:0000256" key="1">
    <source>
        <dbReference type="ARBA" id="ARBA00004249"/>
    </source>
</evidence>
<dbReference type="InterPro" id="IPR001460">
    <property type="entry name" value="PCN-bd_Tpept"/>
</dbReference>
<dbReference type="UniPathway" id="UPA00219"/>
<dbReference type="Pfam" id="PF17092">
    <property type="entry name" value="PCB_OB"/>
    <property type="match status" value="1"/>
</dbReference>
<keyword evidence="14" id="KW-0378">Hydrolase</keyword>
<evidence type="ECO:0000256" key="25">
    <source>
        <dbReference type="ARBA" id="ARBA00049902"/>
    </source>
</evidence>
<keyword evidence="8" id="KW-0997">Cell inner membrane</keyword>
<dbReference type="EC" id="2.4.99.28" evidence="24"/>
<evidence type="ECO:0000256" key="20">
    <source>
        <dbReference type="ARBA" id="ARBA00023251"/>
    </source>
</evidence>
<dbReference type="HOGENOM" id="CLU_006354_2_4_7"/>
<organism evidence="29 30">
    <name type="scientific">Pseudobdellovibrio exovorus JSS</name>
    <dbReference type="NCBI Taxonomy" id="1184267"/>
    <lineage>
        <taxon>Bacteria</taxon>
        <taxon>Pseudomonadati</taxon>
        <taxon>Bdellovibrionota</taxon>
        <taxon>Bdellovibrionia</taxon>
        <taxon>Bdellovibrionales</taxon>
        <taxon>Pseudobdellovibrionaceae</taxon>
        <taxon>Pseudobdellovibrio</taxon>
    </lineage>
</organism>
<evidence type="ECO:0000256" key="2">
    <source>
        <dbReference type="ARBA" id="ARBA00004752"/>
    </source>
</evidence>
<comment type="similarity">
    <text evidence="4">In the N-terminal section; belongs to the glycosyltransferase 51 family.</text>
</comment>
<dbReference type="Gene3D" id="3.40.710.10">
    <property type="entry name" value="DD-peptidase/beta-lactamase superfamily"/>
    <property type="match status" value="2"/>
</dbReference>
<keyword evidence="16" id="KW-0735">Signal-anchor</keyword>
<keyword evidence="13" id="KW-0812">Transmembrane</keyword>
<dbReference type="OrthoDB" id="5287259at2"/>
<dbReference type="FunFam" id="1.10.3810.10:FF:000003">
    <property type="entry name" value="Penicillin-binding protein 1a"/>
    <property type="match status" value="1"/>
</dbReference>
<evidence type="ECO:0000256" key="22">
    <source>
        <dbReference type="ARBA" id="ARBA00023316"/>
    </source>
</evidence>
<keyword evidence="15" id="KW-0133">Cell shape</keyword>
<comment type="pathway">
    <text evidence="2">Cell wall biogenesis; peptidoglycan biosynthesis.</text>
</comment>
<dbReference type="GO" id="GO:0009252">
    <property type="term" value="P:peptidoglycan biosynthetic process"/>
    <property type="evidence" value="ECO:0007669"/>
    <property type="project" value="UniProtKB-UniPathway"/>
</dbReference>
<dbReference type="EC" id="3.4.16.4" evidence="5"/>
<keyword evidence="11" id="KW-0328">Glycosyltransferase</keyword>
<dbReference type="InterPro" id="IPR001264">
    <property type="entry name" value="Glyco_trans_51"/>
</dbReference>
<feature type="domain" description="S1 motif" evidence="28">
    <location>
        <begin position="386"/>
        <end position="469"/>
    </location>
</feature>
<keyword evidence="9" id="KW-0121">Carboxypeptidase</keyword>
<dbReference type="GO" id="GO:0008955">
    <property type="term" value="F:peptidoglycan glycosyltransferase activity"/>
    <property type="evidence" value="ECO:0007669"/>
    <property type="project" value="UniProtKB-EC"/>
</dbReference>
<keyword evidence="12" id="KW-0808">Transferase</keyword>
<protein>
    <recommendedName>
        <fullName evidence="6">Penicillin-binding protein 1A</fullName>
        <ecNumber evidence="24">2.4.99.28</ecNumber>
        <ecNumber evidence="5">3.4.16.4</ecNumber>
    </recommendedName>
</protein>
<dbReference type="InterPro" id="IPR036950">
    <property type="entry name" value="PBP_transglycosylase"/>
</dbReference>
<keyword evidence="17" id="KW-0573">Peptidoglycan synthesis</keyword>
<dbReference type="Pfam" id="PF00905">
    <property type="entry name" value="Transpeptidase"/>
    <property type="match status" value="1"/>
</dbReference>
<evidence type="ECO:0000256" key="12">
    <source>
        <dbReference type="ARBA" id="ARBA00022679"/>
    </source>
</evidence>
<dbReference type="GO" id="GO:0030288">
    <property type="term" value="C:outer membrane-bounded periplasmic space"/>
    <property type="evidence" value="ECO:0007669"/>
    <property type="project" value="TreeGrafter"/>
</dbReference>
<dbReference type="eggNOG" id="COG5009">
    <property type="taxonomic scope" value="Bacteria"/>
</dbReference>
<dbReference type="InterPro" id="IPR012340">
    <property type="entry name" value="NA-bd_OB-fold"/>
</dbReference>
<dbReference type="PANTHER" id="PTHR32282">
    <property type="entry name" value="BINDING PROTEIN TRANSPEPTIDASE, PUTATIVE-RELATED"/>
    <property type="match status" value="1"/>
</dbReference>
<keyword evidence="20" id="KW-0046">Antibiotic resistance</keyword>
<evidence type="ECO:0000256" key="21">
    <source>
        <dbReference type="ARBA" id="ARBA00023268"/>
    </source>
</evidence>
<dbReference type="GO" id="GO:0009002">
    <property type="term" value="F:serine-type D-Ala-D-Ala carboxypeptidase activity"/>
    <property type="evidence" value="ECO:0007669"/>
    <property type="project" value="UniProtKB-EC"/>
</dbReference>
<dbReference type="SUPFAM" id="SSF56601">
    <property type="entry name" value="beta-lactamase/transpeptidase-like"/>
    <property type="match status" value="1"/>
</dbReference>
<dbReference type="GO" id="GO:0006508">
    <property type="term" value="P:proteolysis"/>
    <property type="evidence" value="ECO:0007669"/>
    <property type="project" value="UniProtKB-KW"/>
</dbReference>
<dbReference type="AlphaFoldDB" id="M4V4W2"/>
<feature type="region of interest" description="Disordered" evidence="27">
    <location>
        <begin position="854"/>
        <end position="877"/>
    </location>
</feature>
<keyword evidence="22" id="KW-0961">Cell wall biogenesis/degradation</keyword>
<evidence type="ECO:0000256" key="10">
    <source>
        <dbReference type="ARBA" id="ARBA00022670"/>
    </source>
</evidence>
<evidence type="ECO:0000256" key="24">
    <source>
        <dbReference type="ARBA" id="ARBA00044770"/>
    </source>
</evidence>
<evidence type="ECO:0000256" key="14">
    <source>
        <dbReference type="ARBA" id="ARBA00022801"/>
    </source>
</evidence>
<evidence type="ECO:0000256" key="6">
    <source>
        <dbReference type="ARBA" id="ARBA00018638"/>
    </source>
</evidence>
<evidence type="ECO:0000256" key="13">
    <source>
        <dbReference type="ARBA" id="ARBA00022692"/>
    </source>
</evidence>
<proteinExistence type="inferred from homology"/>
<sequence>MLKKILIGVGALIVLSVLTVYLVYSSINKSLPEIIKIEDYQPLLVSQVYDRNNKKIGEFFRERRVLVPYKDIPKIVVDAFLAAEDDQFFNHSGINYMGLMRAAIVNMRAGQKVQGGSTITQQVAKTLFLSNERTYTRKIKDILLAIQMEKNLSKEEILYLYLNQIYFGQSAYGIEMAAQTYFRKNVKQLSLAEAAILAGLHPAPSRFSPDRNPSRAKERQIYVLNRMADVGHISREEAEATIKQPVKVYLKEDYESFAPFYLETIRQLLVKQLGENVLLDQGIRIYTGLDLEKQKAANQAVVDGLKDLDKRQGFRGPLQTLEADEVEEFLQKQKTRLITESNPERIILPDGTFAEIEWHPRRGAKATANANPREQAETDKLPSFLKVGSSYEGVVTEVNDGIGYVEVQLPETKGYIDFETMMWARKPNFEKRPEQDQIKNPSQAVKKGDVVLVKIVSEKMDWKKSTTRKNVTRPDAARHLNLELDQEPQVEGSLLSIDQETQEVLALVGGYSFARNEFNRALQAARQTGSSFKAIVFAAALNKGYNPSTPLIDAPIAYRQSGGDEGQQDARVWKPSNHSRDFNGEITMRNALARSLNIPSVKIMEDIGVPYATEFSQRLGVFSKLNQDFTLVLGSSSLTLYEMTKVFSQFGRNGLRTRPLMIKKVIDRTGKTLLDKLDLDVRFAEETRKIEEAFETKRKAYLEGSRTTESDFYFDNPEQLIKPEVAYVITDMLKATVTDPNGTGGRAAQLGREVAGKTGSTNGYFDAWFVGYTPNVATGVWVGFDKERTIGRSEVGGRAALPIWLDYMKVAHKNLPVTSFPMPEHVKVVKIDAETGKLANSASKRVINQAFVEGTEPTTATSRSEETTDLLKQDMDE</sequence>
<dbReference type="KEGG" id="bex:A11Q_157"/>
<keyword evidence="21" id="KW-0511">Multifunctional enzyme</keyword>
<evidence type="ECO:0000256" key="27">
    <source>
        <dbReference type="SAM" id="MobiDB-lite"/>
    </source>
</evidence>
<dbReference type="GO" id="GO:0071555">
    <property type="term" value="P:cell wall organization"/>
    <property type="evidence" value="ECO:0007669"/>
    <property type="project" value="UniProtKB-KW"/>
</dbReference>
<dbReference type="EMBL" id="CP003537">
    <property type="protein sequence ID" value="AGH94377.1"/>
    <property type="molecule type" value="Genomic_DNA"/>
</dbReference>
<dbReference type="RefSeq" id="WP_015468867.1">
    <property type="nucleotide sequence ID" value="NC_020813.1"/>
</dbReference>
<name>M4V4W2_9BACT</name>
<evidence type="ECO:0000256" key="15">
    <source>
        <dbReference type="ARBA" id="ARBA00022960"/>
    </source>
</evidence>
<reference evidence="29 30" key="1">
    <citation type="journal article" date="2013" name="ISME J.">
        <title>By their genes ye shall know them: genomic signatures of predatory bacteria.</title>
        <authorList>
            <person name="Pasternak Z."/>
            <person name="Pietrokovski S."/>
            <person name="Rotem O."/>
            <person name="Gophna U."/>
            <person name="Lurie-Weinberger M.N."/>
            <person name="Jurkevitch E."/>
        </authorList>
    </citation>
    <scope>NUCLEOTIDE SEQUENCE [LARGE SCALE GENOMIC DNA]</scope>
    <source>
        <strain evidence="29 30">JSS</strain>
    </source>
</reference>
<gene>
    <name evidence="29" type="ORF">A11Q_157</name>
</gene>
<dbReference type="PATRIC" id="fig|1184267.3.peg.160"/>
<evidence type="ECO:0000256" key="26">
    <source>
        <dbReference type="ARBA" id="ARBA00060592"/>
    </source>
</evidence>
<keyword evidence="10" id="KW-0645">Protease</keyword>
<dbReference type="SUPFAM" id="SSF53955">
    <property type="entry name" value="Lysozyme-like"/>
    <property type="match status" value="1"/>
</dbReference>
<evidence type="ECO:0000256" key="18">
    <source>
        <dbReference type="ARBA" id="ARBA00022989"/>
    </source>
</evidence>
<keyword evidence="18" id="KW-1133">Transmembrane helix</keyword>
<keyword evidence="7" id="KW-1003">Cell membrane</keyword>
<evidence type="ECO:0000313" key="30">
    <source>
        <dbReference type="Proteomes" id="UP000012040"/>
    </source>
</evidence>
<dbReference type="STRING" id="1184267.A11Q_157"/>
<evidence type="ECO:0000256" key="11">
    <source>
        <dbReference type="ARBA" id="ARBA00022676"/>
    </source>
</evidence>
<dbReference type="InterPro" id="IPR031376">
    <property type="entry name" value="PCB_OB"/>
</dbReference>
<evidence type="ECO:0000256" key="9">
    <source>
        <dbReference type="ARBA" id="ARBA00022645"/>
    </source>
</evidence>
<dbReference type="SUPFAM" id="SSF50249">
    <property type="entry name" value="Nucleic acid-binding proteins"/>
    <property type="match status" value="1"/>
</dbReference>
<comment type="similarity">
    <text evidence="3">In the C-terminal section; belongs to the transpeptidase family.</text>
</comment>
<evidence type="ECO:0000259" key="28">
    <source>
        <dbReference type="SMART" id="SM00316"/>
    </source>
</evidence>
<keyword evidence="30" id="KW-1185">Reference proteome</keyword>
<dbReference type="InterPro" id="IPR003029">
    <property type="entry name" value="S1_domain"/>
</dbReference>
<dbReference type="InterPro" id="IPR050396">
    <property type="entry name" value="Glycosyltr_51/Transpeptidase"/>
</dbReference>
<dbReference type="Proteomes" id="UP000012040">
    <property type="component" value="Chromosome"/>
</dbReference>
<dbReference type="Gene3D" id="1.10.3810.10">
    <property type="entry name" value="Biosynthetic peptidoglycan transglycosylase-like"/>
    <property type="match status" value="1"/>
</dbReference>
<dbReference type="GO" id="GO:0008360">
    <property type="term" value="P:regulation of cell shape"/>
    <property type="evidence" value="ECO:0007669"/>
    <property type="project" value="UniProtKB-KW"/>
</dbReference>
<comment type="catalytic activity">
    <reaction evidence="25">
        <text>[GlcNAc-(1-&gt;4)-Mur2Ac(oyl-L-Ala-gamma-D-Glu-L-Lys-D-Ala-D-Ala)](n)-di-trans,octa-cis-undecaprenyl diphosphate + beta-D-GlcNAc-(1-&gt;4)-Mur2Ac(oyl-L-Ala-gamma-D-Glu-L-Lys-D-Ala-D-Ala)-di-trans,octa-cis-undecaprenyl diphosphate = [GlcNAc-(1-&gt;4)-Mur2Ac(oyl-L-Ala-gamma-D-Glu-L-Lys-D-Ala-D-Ala)](n+1)-di-trans,octa-cis-undecaprenyl diphosphate + di-trans,octa-cis-undecaprenyl diphosphate + H(+)</text>
        <dbReference type="Rhea" id="RHEA:23708"/>
        <dbReference type="Rhea" id="RHEA-COMP:9602"/>
        <dbReference type="Rhea" id="RHEA-COMP:9603"/>
        <dbReference type="ChEBI" id="CHEBI:15378"/>
        <dbReference type="ChEBI" id="CHEBI:58405"/>
        <dbReference type="ChEBI" id="CHEBI:60033"/>
        <dbReference type="ChEBI" id="CHEBI:78435"/>
        <dbReference type="EC" id="2.4.99.28"/>
    </reaction>
</comment>
<evidence type="ECO:0000256" key="16">
    <source>
        <dbReference type="ARBA" id="ARBA00022968"/>
    </source>
</evidence>
<accession>M4V4W2</accession>
<comment type="subcellular location">
    <subcellularLocation>
        <location evidence="1">Cell inner membrane</location>
        <topology evidence="1">Single-pass type II membrane protein</topology>
    </subcellularLocation>
</comment>
<comment type="catalytic activity">
    <reaction evidence="23">
        <text>Preferential cleavage: (Ac)2-L-Lys-D-Ala-|-D-Ala. Also transpeptidation of peptidyl-alanyl moieties that are N-acyl substituents of D-alanine.</text>
        <dbReference type="EC" id="3.4.16.4"/>
    </reaction>
</comment>
<evidence type="ECO:0000256" key="19">
    <source>
        <dbReference type="ARBA" id="ARBA00023136"/>
    </source>
</evidence>
<dbReference type="InterPro" id="IPR012338">
    <property type="entry name" value="Beta-lactam/transpept-like"/>
</dbReference>
<keyword evidence="19" id="KW-0472">Membrane</keyword>
<evidence type="ECO:0000256" key="3">
    <source>
        <dbReference type="ARBA" id="ARBA00007090"/>
    </source>
</evidence>
<dbReference type="GO" id="GO:0008658">
    <property type="term" value="F:penicillin binding"/>
    <property type="evidence" value="ECO:0007669"/>
    <property type="project" value="InterPro"/>
</dbReference>
<evidence type="ECO:0000256" key="17">
    <source>
        <dbReference type="ARBA" id="ARBA00022984"/>
    </source>
</evidence>
<dbReference type="Pfam" id="PF00912">
    <property type="entry name" value="Transgly"/>
    <property type="match status" value="1"/>
</dbReference>
<evidence type="ECO:0000256" key="4">
    <source>
        <dbReference type="ARBA" id="ARBA00007739"/>
    </source>
</evidence>
<evidence type="ECO:0000256" key="23">
    <source>
        <dbReference type="ARBA" id="ARBA00034000"/>
    </source>
</evidence>
<comment type="pathway">
    <text evidence="26">Glycan biosynthesis.</text>
</comment>
<dbReference type="GO" id="GO:0005886">
    <property type="term" value="C:plasma membrane"/>
    <property type="evidence" value="ECO:0007669"/>
    <property type="project" value="UniProtKB-SubCell"/>
</dbReference>
<dbReference type="InterPro" id="IPR023346">
    <property type="entry name" value="Lysozyme-like_dom_sf"/>
</dbReference>
<evidence type="ECO:0000256" key="5">
    <source>
        <dbReference type="ARBA" id="ARBA00012448"/>
    </source>
</evidence>
<dbReference type="PANTHER" id="PTHR32282:SF27">
    <property type="entry name" value="PENICILLIN-BINDING PROTEIN 1A"/>
    <property type="match status" value="1"/>
</dbReference>
<feature type="compositionally biased region" description="Basic and acidic residues" evidence="27">
    <location>
        <begin position="863"/>
        <end position="877"/>
    </location>
</feature>
<evidence type="ECO:0000313" key="29">
    <source>
        <dbReference type="EMBL" id="AGH94377.1"/>
    </source>
</evidence>
<dbReference type="GO" id="GO:0003676">
    <property type="term" value="F:nucleic acid binding"/>
    <property type="evidence" value="ECO:0007669"/>
    <property type="project" value="InterPro"/>
</dbReference>
<dbReference type="GO" id="GO:0046677">
    <property type="term" value="P:response to antibiotic"/>
    <property type="evidence" value="ECO:0007669"/>
    <property type="project" value="UniProtKB-KW"/>
</dbReference>
<dbReference type="SMART" id="SM00316">
    <property type="entry name" value="S1"/>
    <property type="match status" value="1"/>
</dbReference>
<evidence type="ECO:0000256" key="8">
    <source>
        <dbReference type="ARBA" id="ARBA00022519"/>
    </source>
</evidence>
<dbReference type="NCBIfam" id="TIGR02074">
    <property type="entry name" value="PBP_1a_fam"/>
    <property type="match status" value="1"/>
</dbReference>
<evidence type="ECO:0000256" key="7">
    <source>
        <dbReference type="ARBA" id="ARBA00022475"/>
    </source>
</evidence>